<feature type="chain" id="PRO_5040167973" evidence="2">
    <location>
        <begin position="29"/>
        <end position="503"/>
    </location>
</feature>
<feature type="region of interest" description="Disordered" evidence="1">
    <location>
        <begin position="343"/>
        <end position="408"/>
    </location>
</feature>
<proteinExistence type="predicted"/>
<feature type="signal peptide" evidence="2">
    <location>
        <begin position="1"/>
        <end position="28"/>
    </location>
</feature>
<dbReference type="InterPro" id="IPR037401">
    <property type="entry name" value="SnoaL-like"/>
</dbReference>
<evidence type="ECO:0000256" key="2">
    <source>
        <dbReference type="SAM" id="SignalP"/>
    </source>
</evidence>
<name>A0A9N8DXF9_9STRA</name>
<organism evidence="4 5">
    <name type="scientific">Seminavis robusta</name>
    <dbReference type="NCBI Taxonomy" id="568900"/>
    <lineage>
        <taxon>Eukaryota</taxon>
        <taxon>Sar</taxon>
        <taxon>Stramenopiles</taxon>
        <taxon>Ochrophyta</taxon>
        <taxon>Bacillariophyta</taxon>
        <taxon>Bacillariophyceae</taxon>
        <taxon>Bacillariophycidae</taxon>
        <taxon>Naviculales</taxon>
        <taxon>Naviculaceae</taxon>
        <taxon>Seminavis</taxon>
    </lineage>
</organism>
<keyword evidence="2" id="KW-0732">Signal</keyword>
<feature type="domain" description="SnoaL-like" evidence="3">
    <location>
        <begin position="203"/>
        <end position="331"/>
    </location>
</feature>
<protein>
    <submittedName>
        <fullName evidence="4">UvrB/uvrC motif</fullName>
    </submittedName>
</protein>
<dbReference type="AlphaFoldDB" id="A0A9N8DXF9"/>
<reference evidence="4" key="1">
    <citation type="submission" date="2020-06" db="EMBL/GenBank/DDBJ databases">
        <authorList>
            <consortium name="Plant Systems Biology data submission"/>
        </authorList>
    </citation>
    <scope>NUCLEOTIDE SEQUENCE</scope>
    <source>
        <strain evidence="4">D6</strain>
    </source>
</reference>
<evidence type="ECO:0000256" key="1">
    <source>
        <dbReference type="SAM" id="MobiDB-lite"/>
    </source>
</evidence>
<feature type="region of interest" description="Disordered" evidence="1">
    <location>
        <begin position="66"/>
        <end position="106"/>
    </location>
</feature>
<feature type="compositionally biased region" description="Acidic residues" evidence="1">
    <location>
        <begin position="379"/>
        <end position="388"/>
    </location>
</feature>
<evidence type="ECO:0000313" key="4">
    <source>
        <dbReference type="EMBL" id="CAB9510576.1"/>
    </source>
</evidence>
<dbReference type="Proteomes" id="UP001153069">
    <property type="component" value="Unassembled WGS sequence"/>
</dbReference>
<keyword evidence="5" id="KW-1185">Reference proteome</keyword>
<feature type="compositionally biased region" description="Low complexity" evidence="1">
    <location>
        <begin position="73"/>
        <end position="88"/>
    </location>
</feature>
<dbReference type="Pfam" id="PF13474">
    <property type="entry name" value="SnoaL_3"/>
    <property type="match status" value="1"/>
</dbReference>
<dbReference type="EMBL" id="CAICTM010000441">
    <property type="protein sequence ID" value="CAB9510576.1"/>
    <property type="molecule type" value="Genomic_DNA"/>
</dbReference>
<feature type="compositionally biased region" description="Basic and acidic residues" evidence="1">
    <location>
        <begin position="356"/>
        <end position="368"/>
    </location>
</feature>
<gene>
    <name evidence="4" type="ORF">SEMRO_442_G143950.1</name>
</gene>
<comment type="caution">
    <text evidence="4">The sequence shown here is derived from an EMBL/GenBank/DDBJ whole genome shotgun (WGS) entry which is preliminary data.</text>
</comment>
<dbReference type="Gene3D" id="3.10.450.50">
    <property type="match status" value="1"/>
</dbReference>
<evidence type="ECO:0000259" key="3">
    <source>
        <dbReference type="Pfam" id="PF13474"/>
    </source>
</evidence>
<feature type="region of interest" description="Disordered" evidence="1">
    <location>
        <begin position="34"/>
        <end position="53"/>
    </location>
</feature>
<sequence length="503" mass="56542">MPKRQMSNLSTVPCCVLLLALSSWPCLPTSMAWAPSPTHCHSTRRQQLSSGGSTTSILTLAVNKNLEDDSGAPDHSPQQQQPAQSSSHQQHDDNNNNSMDEQDRERNMTRNVMKKIRVAKAQAEIDRILQGPDAPVDTEAEMEKVISMNHIASEQPLVEDQMAQLESELYDAVKQQDFTMASFKQAQLSQLQQQDAFDDGGAILQVNAAFYKAFSKKSWKDMERVWLDGDTSICIHPSHRPLVGARRIQKSWKQMFASTDGSFQRNWMEPHQIRVLQKGSHMAIVTCEEHVFCRRFVRGKKRQTELINKLLATNIFRKVQDKWYMCYHHASWHPDSDAAKRALTGNTGDATTSKIVGDRWNDDYDPSSRQRRRRRQLEDDQDENEDIGMEGILGNEFGPVLGDDGEEEKPTKRIIMGASLSDILNGGLGDLLGNDSKGGRNNAAGNDSMVEVAYELLCGDSKDDDAEASDDTAEEEFADQCRVFAQDHLQREESELLDRGSAI</sequence>
<dbReference type="OrthoDB" id="43871at2759"/>
<dbReference type="PANTHER" id="PTHR34957">
    <property type="entry name" value="NUCLEAR TRANSPORT FACTOR 2 (NTF2) FAMILY PROTEIN"/>
    <property type="match status" value="1"/>
</dbReference>
<feature type="compositionally biased region" description="Polar residues" evidence="1">
    <location>
        <begin position="344"/>
        <end position="354"/>
    </location>
</feature>
<dbReference type="SUPFAM" id="SSF54427">
    <property type="entry name" value="NTF2-like"/>
    <property type="match status" value="1"/>
</dbReference>
<dbReference type="InterPro" id="IPR032710">
    <property type="entry name" value="NTF2-like_dom_sf"/>
</dbReference>
<accession>A0A9N8DXF9</accession>
<evidence type="ECO:0000313" key="5">
    <source>
        <dbReference type="Proteomes" id="UP001153069"/>
    </source>
</evidence>
<dbReference type="PANTHER" id="PTHR34957:SF1">
    <property type="entry name" value="NUCLEAR TRANSPORT FACTOR 2 (NTF2) FAMILY PROTEIN"/>
    <property type="match status" value="1"/>
</dbReference>